<dbReference type="Pfam" id="PF00289">
    <property type="entry name" value="Biotin_carb_N"/>
    <property type="match status" value="1"/>
</dbReference>
<evidence type="ECO:0000256" key="7">
    <source>
        <dbReference type="PROSITE-ProRule" id="PRU00409"/>
    </source>
</evidence>
<evidence type="ECO:0000256" key="2">
    <source>
        <dbReference type="ARBA" id="ARBA00013263"/>
    </source>
</evidence>
<dbReference type="SMART" id="SM00878">
    <property type="entry name" value="Biotin_carb_C"/>
    <property type="match status" value="1"/>
</dbReference>
<evidence type="ECO:0000256" key="4">
    <source>
        <dbReference type="ARBA" id="ARBA00022741"/>
    </source>
</evidence>
<dbReference type="PROSITE" id="PS50968">
    <property type="entry name" value="BIOTINYL_LIPOYL"/>
    <property type="match status" value="1"/>
</dbReference>
<evidence type="ECO:0000313" key="11">
    <source>
        <dbReference type="EMBL" id="MBW0126685.1"/>
    </source>
</evidence>
<evidence type="ECO:0000256" key="5">
    <source>
        <dbReference type="ARBA" id="ARBA00022840"/>
    </source>
</evidence>
<dbReference type="Pfam" id="PF00364">
    <property type="entry name" value="Biotin_lipoyl"/>
    <property type="match status" value="1"/>
</dbReference>
<gene>
    <name evidence="11" type="ORF">I4I82_03175</name>
</gene>
<keyword evidence="5 7" id="KW-0067">ATP-binding</keyword>
<dbReference type="InterPro" id="IPR005481">
    <property type="entry name" value="BC-like_N"/>
</dbReference>
<dbReference type="PANTHER" id="PTHR18866">
    <property type="entry name" value="CARBOXYLASE:PYRUVATE/ACETYL-COA/PROPIONYL-COA CARBOXYLASE"/>
    <property type="match status" value="1"/>
</dbReference>
<evidence type="ECO:0000313" key="12">
    <source>
        <dbReference type="Proteomes" id="UP000694300"/>
    </source>
</evidence>
<organism evidence="11 12">
    <name type="scientific">Pseudonocardia oceani</name>
    <dbReference type="NCBI Taxonomy" id="2792013"/>
    <lineage>
        <taxon>Bacteria</taxon>
        <taxon>Bacillati</taxon>
        <taxon>Actinomycetota</taxon>
        <taxon>Actinomycetes</taxon>
        <taxon>Pseudonocardiales</taxon>
        <taxon>Pseudonocardiaceae</taxon>
        <taxon>Pseudonocardia</taxon>
    </lineage>
</organism>
<dbReference type="InterPro" id="IPR050856">
    <property type="entry name" value="Biotin_carboxylase_complex"/>
</dbReference>
<feature type="domain" description="Lipoyl-binding" evidence="8">
    <location>
        <begin position="582"/>
        <end position="659"/>
    </location>
</feature>
<keyword evidence="6" id="KW-0092">Biotin</keyword>
<comment type="cofactor">
    <cofactor evidence="1">
        <name>biotin</name>
        <dbReference type="ChEBI" id="CHEBI:57586"/>
    </cofactor>
</comment>
<evidence type="ECO:0000259" key="9">
    <source>
        <dbReference type="PROSITE" id="PS50975"/>
    </source>
</evidence>
<keyword evidence="4 7" id="KW-0547">Nucleotide-binding</keyword>
<evidence type="ECO:0000259" key="10">
    <source>
        <dbReference type="PROSITE" id="PS50979"/>
    </source>
</evidence>
<dbReference type="InterPro" id="IPR005479">
    <property type="entry name" value="CPAse_ATP-bd"/>
</dbReference>
<dbReference type="Pfam" id="PF02785">
    <property type="entry name" value="Biotin_carb_C"/>
    <property type="match status" value="1"/>
</dbReference>
<evidence type="ECO:0000259" key="8">
    <source>
        <dbReference type="PROSITE" id="PS50968"/>
    </source>
</evidence>
<feature type="domain" description="ATP-grasp" evidence="9">
    <location>
        <begin position="119"/>
        <end position="317"/>
    </location>
</feature>
<feature type="domain" description="Biotin carboxylation" evidence="10">
    <location>
        <begin position="1"/>
        <end position="446"/>
    </location>
</feature>
<name>A0ABS6U381_9PSEU</name>
<dbReference type="PROSITE" id="PS00867">
    <property type="entry name" value="CPSASE_2"/>
    <property type="match status" value="1"/>
</dbReference>
<dbReference type="InterPro" id="IPR011761">
    <property type="entry name" value="ATP-grasp"/>
</dbReference>
<keyword evidence="3" id="KW-0436">Ligase</keyword>
<dbReference type="InterPro" id="IPR000089">
    <property type="entry name" value="Biotin_lipoyl"/>
</dbReference>
<evidence type="ECO:0000256" key="6">
    <source>
        <dbReference type="ARBA" id="ARBA00023267"/>
    </source>
</evidence>
<proteinExistence type="predicted"/>
<dbReference type="InterPro" id="IPR005482">
    <property type="entry name" value="Biotin_COase_C"/>
</dbReference>
<evidence type="ECO:0000256" key="3">
    <source>
        <dbReference type="ARBA" id="ARBA00022598"/>
    </source>
</evidence>
<comment type="caution">
    <text evidence="11">The sequence shown here is derived from an EMBL/GenBank/DDBJ whole genome shotgun (WGS) entry which is preliminary data.</text>
</comment>
<dbReference type="EC" id="6.3.4.14" evidence="2"/>
<dbReference type="InterPro" id="IPR011764">
    <property type="entry name" value="Biotin_carboxylation_dom"/>
</dbReference>
<dbReference type="PANTHER" id="PTHR18866:SF33">
    <property type="entry name" value="METHYLCROTONOYL-COA CARBOXYLASE SUBUNIT ALPHA, MITOCHONDRIAL-RELATED"/>
    <property type="match status" value="1"/>
</dbReference>
<evidence type="ECO:0000256" key="1">
    <source>
        <dbReference type="ARBA" id="ARBA00001953"/>
    </source>
</evidence>
<accession>A0ABS6U381</accession>
<dbReference type="EMBL" id="JADQDF010000001">
    <property type="protein sequence ID" value="MBW0126685.1"/>
    <property type="molecule type" value="Genomic_DNA"/>
</dbReference>
<dbReference type="PROSITE" id="PS50979">
    <property type="entry name" value="BC"/>
    <property type="match status" value="1"/>
</dbReference>
<dbReference type="Proteomes" id="UP000694300">
    <property type="component" value="Unassembled WGS sequence"/>
</dbReference>
<sequence>MSTLLVANRGEIARRVIRTARAIGIRTVAVYSEPDARSPHVLDADAAVGIGGTTSAQSYLDGEKILDAARRSGADALHPGYGFLSENAGFAEACAHAGVLFVGPGPESMRDMGLKDRAKEIARKAGVPVLPDARLDGDDQQEWLAEAEGVGFPLLVKAVAGGGGKGMRLVRTADGLVDAVAGARREAGSSFGNPTVFLERYLDAARHVEIQVFGDTHGNAIHLGERECSVQRRHQKVLEEAPSPVVSPHLRERMGTTSVSLVRELGYLGAGTVEYLLDDRSGEFYFLEMNTRLQVEHPVTEEVTGVDLVALQLRVAQGEAIGIEQADVVPRGHAIEVRLYAEDPARDYLPTPGTLHRYAHQPRPGLRYEDGVAASGEVSAFYDPMLAKIIARGDTRAEAAGQLAAALDAVQVHGITTNREFLAALLRDRDFLAGETRTDFLDLHPQLLDPSPATPPVVHLAAAIAVSVARRRADDLVGGHAPPGFRPLIADLLTTAEWAPVGGEPVLVGYRLGSGHGDTDMVLVTDGVRHEFTLLRLGPDAVRVRHEGVDVPCTVAAHPDGSVWVNDPRAQSGWHPRPRLPEAGAGSAAATGPVSAMPGTVVAVQVAVGERVAAGQTLVVVEAMKMEHPAVAAVDGVVDEIHVEVGRFVQAGTLLVAIAPVEGTLS</sequence>
<dbReference type="Pfam" id="PF02786">
    <property type="entry name" value="CPSase_L_D2"/>
    <property type="match status" value="1"/>
</dbReference>
<keyword evidence="12" id="KW-1185">Reference proteome</keyword>
<dbReference type="PROSITE" id="PS50975">
    <property type="entry name" value="ATP_GRASP"/>
    <property type="match status" value="1"/>
</dbReference>
<dbReference type="CDD" id="cd06850">
    <property type="entry name" value="biotinyl_domain"/>
    <property type="match status" value="1"/>
</dbReference>
<reference evidence="11 12" key="1">
    <citation type="submission" date="2020-11" db="EMBL/GenBank/DDBJ databases">
        <title>Pseudonocardia abyssalis sp. nov. and Pseudonocardia oceani sp. nov., description and phylogenomic analysis of two novel actinomycetes isolated from the deep Southern Ocean.</title>
        <authorList>
            <person name="Parra J."/>
        </authorList>
    </citation>
    <scope>NUCLEOTIDE SEQUENCE [LARGE SCALE GENOMIC DNA]</scope>
    <source>
        <strain evidence="12">KRD185</strain>
    </source>
</reference>
<protein>
    <recommendedName>
        <fullName evidence="2">biotin carboxylase</fullName>
        <ecNumber evidence="2">6.3.4.14</ecNumber>
    </recommendedName>
</protein>